<keyword evidence="3" id="KW-1185">Reference proteome</keyword>
<organism evidence="2 3">
    <name type="scientific">Sclerotinia nivalis</name>
    <dbReference type="NCBI Taxonomy" id="352851"/>
    <lineage>
        <taxon>Eukaryota</taxon>
        <taxon>Fungi</taxon>
        <taxon>Dikarya</taxon>
        <taxon>Ascomycota</taxon>
        <taxon>Pezizomycotina</taxon>
        <taxon>Leotiomycetes</taxon>
        <taxon>Helotiales</taxon>
        <taxon>Sclerotiniaceae</taxon>
        <taxon>Sclerotinia</taxon>
    </lineage>
</organism>
<gene>
    <name evidence="2" type="ORF">OCU04_008584</name>
</gene>
<evidence type="ECO:0000313" key="3">
    <source>
        <dbReference type="Proteomes" id="UP001152300"/>
    </source>
</evidence>
<evidence type="ECO:0000313" key="2">
    <source>
        <dbReference type="EMBL" id="KAJ8063356.1"/>
    </source>
</evidence>
<dbReference type="AlphaFoldDB" id="A0A9X0AIE1"/>
<feature type="region of interest" description="Disordered" evidence="1">
    <location>
        <begin position="164"/>
        <end position="185"/>
    </location>
</feature>
<dbReference type="Proteomes" id="UP001152300">
    <property type="component" value="Unassembled WGS sequence"/>
</dbReference>
<comment type="caution">
    <text evidence="2">The sequence shown here is derived from an EMBL/GenBank/DDBJ whole genome shotgun (WGS) entry which is preliminary data.</text>
</comment>
<dbReference type="OrthoDB" id="10286249at2759"/>
<feature type="compositionally biased region" description="Polar residues" evidence="1">
    <location>
        <begin position="164"/>
        <end position="173"/>
    </location>
</feature>
<dbReference type="EMBL" id="JAPEIS010000009">
    <property type="protein sequence ID" value="KAJ8063356.1"/>
    <property type="molecule type" value="Genomic_DNA"/>
</dbReference>
<protein>
    <submittedName>
        <fullName evidence="2">Uncharacterized protein</fullName>
    </submittedName>
</protein>
<feature type="compositionally biased region" description="Basic and acidic residues" evidence="1">
    <location>
        <begin position="174"/>
        <end position="185"/>
    </location>
</feature>
<evidence type="ECO:0000256" key="1">
    <source>
        <dbReference type="SAM" id="MobiDB-lite"/>
    </source>
</evidence>
<accession>A0A9X0AIE1</accession>
<reference evidence="2" key="1">
    <citation type="submission" date="2022-11" db="EMBL/GenBank/DDBJ databases">
        <title>Genome Resource of Sclerotinia nivalis Strain SnTB1, a Plant Pathogen Isolated from American Ginseng.</title>
        <authorList>
            <person name="Fan S."/>
        </authorList>
    </citation>
    <scope>NUCLEOTIDE SEQUENCE</scope>
    <source>
        <strain evidence="2">SnTB1</strain>
    </source>
</reference>
<sequence>MPSKKPGSKLSISFSTSEFTIYATCQLRHIVGRDNHLLILGAPEERRTLYTLSKDICPVCDGKEDESSLTTTTLPARCLFLVEKENDIKKELLDMPTDSPNEIYREEWENAILSYRSEIALLNGIIDGEKEEKYRGSPHMVYRSYFSAAYGIYKKERDKITNIKSDVGSGNSDISKEEREKRNQKNDKKWAERCGLYIGRCWRNGVTPEGIDNTPESYFQSKPIHDVPGTAILEPGRSWTGIKF</sequence>
<proteinExistence type="predicted"/>
<name>A0A9X0AIE1_9HELO</name>